<accession>A0ABP5W168</accession>
<proteinExistence type="predicted"/>
<evidence type="ECO:0000313" key="2">
    <source>
        <dbReference type="Proteomes" id="UP001501231"/>
    </source>
</evidence>
<dbReference type="Gene3D" id="3.10.490.10">
    <property type="entry name" value="Gamma-glutamyl cyclotransferase-like"/>
    <property type="match status" value="1"/>
</dbReference>
<sequence>MSGEAAVWYVAYGSNLFQERFSCYLSGGRPEGGARTYTGCRDTSPARDTRAVTLPGGIFFALTSLTWGGGMAFYDPELPGRAAARAYLLTRRQFCDVVSQEMRRDVGEDPDLSEALRTGRQTLGPGRYETVIKVGERDGHPMLTFTSPDGADRAELNAPTAPYLTMLGNGLREAHGWTAERAAAYLGARPGAARAWSAEQIAALLR</sequence>
<dbReference type="EMBL" id="BAAARW010000011">
    <property type="protein sequence ID" value="GAA2417204.1"/>
    <property type="molecule type" value="Genomic_DNA"/>
</dbReference>
<dbReference type="Proteomes" id="UP001501231">
    <property type="component" value="Unassembled WGS sequence"/>
</dbReference>
<protein>
    <recommendedName>
        <fullName evidence="3">Histone deacetylase</fullName>
    </recommendedName>
</protein>
<dbReference type="RefSeq" id="WP_344589510.1">
    <property type="nucleotide sequence ID" value="NZ_BAAARW010000011.1"/>
</dbReference>
<comment type="caution">
    <text evidence="1">The sequence shown here is derived from an EMBL/GenBank/DDBJ whole genome shotgun (WGS) entry which is preliminary data.</text>
</comment>
<organism evidence="1 2">
    <name type="scientific">Actinomadura vinacea</name>
    <dbReference type="NCBI Taxonomy" id="115336"/>
    <lineage>
        <taxon>Bacteria</taxon>
        <taxon>Bacillati</taxon>
        <taxon>Actinomycetota</taxon>
        <taxon>Actinomycetes</taxon>
        <taxon>Streptosporangiales</taxon>
        <taxon>Thermomonosporaceae</taxon>
        <taxon>Actinomadura</taxon>
    </lineage>
</organism>
<keyword evidence="2" id="KW-1185">Reference proteome</keyword>
<reference evidence="2" key="1">
    <citation type="journal article" date="2019" name="Int. J. Syst. Evol. Microbiol.">
        <title>The Global Catalogue of Microorganisms (GCM) 10K type strain sequencing project: providing services to taxonomists for standard genome sequencing and annotation.</title>
        <authorList>
            <consortium name="The Broad Institute Genomics Platform"/>
            <consortium name="The Broad Institute Genome Sequencing Center for Infectious Disease"/>
            <person name="Wu L."/>
            <person name="Ma J."/>
        </authorList>
    </citation>
    <scope>NUCLEOTIDE SEQUENCE [LARGE SCALE GENOMIC DNA]</scope>
    <source>
        <strain evidence="2">JCM 3325</strain>
    </source>
</reference>
<evidence type="ECO:0000313" key="1">
    <source>
        <dbReference type="EMBL" id="GAA2417204.1"/>
    </source>
</evidence>
<gene>
    <name evidence="1" type="ORF">GCM10010191_29680</name>
</gene>
<evidence type="ECO:0008006" key="3">
    <source>
        <dbReference type="Google" id="ProtNLM"/>
    </source>
</evidence>
<name>A0ABP5W168_9ACTN</name>